<proteinExistence type="inferred from homology"/>
<dbReference type="NCBIfam" id="TIGR01426">
    <property type="entry name" value="MGT"/>
    <property type="match status" value="1"/>
</dbReference>
<dbReference type="PANTHER" id="PTHR48050">
    <property type="entry name" value="STEROL 3-BETA-GLUCOSYLTRANSFERASE"/>
    <property type="match status" value="1"/>
</dbReference>
<sequence length="389" mass="41440">MAHVLVVGVAAHGHTHPHLPVVAELVARGHRVTYAIPASFAAMVAATGATPLVHTSVLPDQGRGEQWPSDPVEGTALFLDEAVHALPQIEAALADDVPDIALHDIGGYPALVLARRWGIPAIQLSPAMVAWEGFESDLADDLAFRQEPGYRAYLARFTAWLAEHGIDDDPEQFVGRPRRSIVEIPRALQPHADKVDPTVYTFVGPDLDRRAAQEQWPASDRPLVLVSFGSAYHDHPDLFRACAEAFAPLGWEVVLVVGPHVDLAALGELPEHVSAHRWVPQLGVLGRASAFVTHAGMGGCAEGLYQGVPMIPIPQAVDQFGNAALLEAAGVARTVPAEEAMPETLRAALLALTSTPEVAARLAEQRDLVRRGGGARAAADVVESELADT</sequence>
<protein>
    <submittedName>
        <fullName evidence="4">Macrolide-inactivating glycosyltransferase</fullName>
    </submittedName>
</protein>
<dbReference type="RefSeq" id="WP_274234593.1">
    <property type="nucleotide sequence ID" value="NZ_BAABHQ010000004.1"/>
</dbReference>
<keyword evidence="3" id="KW-0328">Glycosyltransferase</keyword>
<comment type="caution">
    <text evidence="4">The sequence shown here is derived from an EMBL/GenBank/DDBJ whole genome shotgun (WGS) entry which is preliminary data.</text>
</comment>
<accession>A0ABP9E9E4</accession>
<dbReference type="CDD" id="cd03784">
    <property type="entry name" value="GT1_Gtf-like"/>
    <property type="match status" value="1"/>
</dbReference>
<dbReference type="InterPro" id="IPR050426">
    <property type="entry name" value="Glycosyltransferase_28"/>
</dbReference>
<dbReference type="Gene3D" id="3.40.50.2000">
    <property type="entry name" value="Glycogen Phosphorylase B"/>
    <property type="match status" value="2"/>
</dbReference>
<evidence type="ECO:0000256" key="2">
    <source>
        <dbReference type="ARBA" id="ARBA00022679"/>
    </source>
</evidence>
<organism evidence="4 5">
    <name type="scientific">Actinomycetospora straminea</name>
    <dbReference type="NCBI Taxonomy" id="663607"/>
    <lineage>
        <taxon>Bacteria</taxon>
        <taxon>Bacillati</taxon>
        <taxon>Actinomycetota</taxon>
        <taxon>Actinomycetes</taxon>
        <taxon>Pseudonocardiales</taxon>
        <taxon>Pseudonocardiaceae</taxon>
        <taxon>Actinomycetospora</taxon>
    </lineage>
</organism>
<reference evidence="5" key="1">
    <citation type="journal article" date="2019" name="Int. J. Syst. Evol. Microbiol.">
        <title>The Global Catalogue of Microorganisms (GCM) 10K type strain sequencing project: providing services to taxonomists for standard genome sequencing and annotation.</title>
        <authorList>
            <consortium name="The Broad Institute Genomics Platform"/>
            <consortium name="The Broad Institute Genome Sequencing Center for Infectious Disease"/>
            <person name="Wu L."/>
            <person name="Ma J."/>
        </authorList>
    </citation>
    <scope>NUCLEOTIDE SEQUENCE [LARGE SCALE GENOMIC DNA]</scope>
    <source>
        <strain evidence="5">JCM 17983</strain>
    </source>
</reference>
<dbReference type="SUPFAM" id="SSF53756">
    <property type="entry name" value="UDP-Glycosyltransferase/glycogen phosphorylase"/>
    <property type="match status" value="1"/>
</dbReference>
<name>A0ABP9E9E4_9PSEU</name>
<dbReference type="PANTHER" id="PTHR48050:SF13">
    <property type="entry name" value="STEROL 3-BETA-GLUCOSYLTRANSFERASE UGT80A2"/>
    <property type="match status" value="1"/>
</dbReference>
<keyword evidence="5" id="KW-1185">Reference proteome</keyword>
<evidence type="ECO:0000256" key="1">
    <source>
        <dbReference type="ARBA" id="ARBA00009995"/>
    </source>
</evidence>
<dbReference type="EMBL" id="BAABHQ010000004">
    <property type="protein sequence ID" value="GAA4870092.1"/>
    <property type="molecule type" value="Genomic_DNA"/>
</dbReference>
<keyword evidence="2 3" id="KW-0808">Transferase</keyword>
<gene>
    <name evidence="4" type="primary">mgt</name>
    <name evidence="4" type="ORF">GCM10023203_19070</name>
</gene>
<evidence type="ECO:0000313" key="4">
    <source>
        <dbReference type="EMBL" id="GAA4870092.1"/>
    </source>
</evidence>
<dbReference type="Proteomes" id="UP001500457">
    <property type="component" value="Unassembled WGS sequence"/>
</dbReference>
<evidence type="ECO:0000313" key="5">
    <source>
        <dbReference type="Proteomes" id="UP001500457"/>
    </source>
</evidence>
<evidence type="ECO:0000256" key="3">
    <source>
        <dbReference type="RuleBase" id="RU003718"/>
    </source>
</evidence>
<dbReference type="InterPro" id="IPR006326">
    <property type="entry name" value="UDPGT_MGT-like"/>
</dbReference>
<comment type="similarity">
    <text evidence="1 3">Belongs to the UDP-glycosyltransferase family.</text>
</comment>
<dbReference type="Pfam" id="PF00201">
    <property type="entry name" value="UDPGT"/>
    <property type="match status" value="1"/>
</dbReference>
<dbReference type="InterPro" id="IPR002213">
    <property type="entry name" value="UDP_glucos_trans"/>
</dbReference>
<dbReference type="PROSITE" id="PS00375">
    <property type="entry name" value="UDPGT"/>
    <property type="match status" value="1"/>
</dbReference>
<dbReference type="InterPro" id="IPR035595">
    <property type="entry name" value="UDP_glycos_trans_CS"/>
</dbReference>